<comment type="subcellular location">
    <subcellularLocation>
        <location evidence="1">Nucleus</location>
    </subcellularLocation>
</comment>
<dbReference type="VEuPathDB" id="FungiDB:GVI51_L11165"/>
<gene>
    <name evidence="5" type="ORF">AO440_004778</name>
    <name evidence="4" type="ORF">AO440_005265</name>
</gene>
<comment type="caution">
    <text evidence="4">The sequence shown here is derived from an EMBL/GenBank/DDBJ whole genome shotgun (WGS) entry which is preliminary data.</text>
</comment>
<organism evidence="4 6">
    <name type="scientific">Candida glabrata</name>
    <name type="common">Yeast</name>
    <name type="synonym">Torulopsis glabrata</name>
    <dbReference type="NCBI Taxonomy" id="5478"/>
    <lineage>
        <taxon>Eukaryota</taxon>
        <taxon>Fungi</taxon>
        <taxon>Dikarya</taxon>
        <taxon>Ascomycota</taxon>
        <taxon>Saccharomycotina</taxon>
        <taxon>Saccharomycetes</taxon>
        <taxon>Saccharomycetales</taxon>
        <taxon>Saccharomycetaceae</taxon>
        <taxon>Nakaseomyces</taxon>
    </lineage>
</organism>
<dbReference type="GO" id="GO:0000445">
    <property type="term" value="C:THO complex part of transcription export complex"/>
    <property type="evidence" value="ECO:0007669"/>
    <property type="project" value="InterPro"/>
</dbReference>
<proteinExistence type="predicted"/>
<dbReference type="Pfam" id="PF05615">
    <property type="entry name" value="THOC7"/>
    <property type="match status" value="1"/>
</dbReference>
<dbReference type="VEuPathDB" id="FungiDB:B1J91_L11220g"/>
<reference evidence="4 6" key="1">
    <citation type="submission" date="2015-10" db="EMBL/GenBank/DDBJ databases">
        <title>Draft genomes sequences of Candida glabrata isolates 1A, 1B, 2A, 2B, 3A and 3B.</title>
        <authorList>
            <person name="Haavelsrud O.E."/>
            <person name="Gaustad P."/>
        </authorList>
    </citation>
    <scope>NUCLEOTIDE SEQUENCE [LARGE SCALE GENOMIC DNA]</scope>
    <source>
        <strain evidence="4">910700640</strain>
    </source>
</reference>
<dbReference type="Proteomes" id="UP000054886">
    <property type="component" value="Unassembled WGS sequence"/>
</dbReference>
<dbReference type="AlphaFoldDB" id="A0A0W0CE82"/>
<dbReference type="GO" id="GO:0006397">
    <property type="term" value="P:mRNA processing"/>
    <property type="evidence" value="ECO:0007669"/>
    <property type="project" value="InterPro"/>
</dbReference>
<accession>A0A0W0CE82</accession>
<evidence type="ECO:0000256" key="1">
    <source>
        <dbReference type="ARBA" id="ARBA00004123"/>
    </source>
</evidence>
<evidence type="ECO:0000256" key="3">
    <source>
        <dbReference type="SAM" id="MobiDB-lite"/>
    </source>
</evidence>
<feature type="compositionally biased region" description="Basic and acidic residues" evidence="3">
    <location>
        <begin position="397"/>
        <end position="419"/>
    </location>
</feature>
<feature type="compositionally biased region" description="Acidic residues" evidence="3">
    <location>
        <begin position="342"/>
        <end position="364"/>
    </location>
</feature>
<dbReference type="EMBL" id="LLZZ01000155">
    <property type="protein sequence ID" value="KTA97919.1"/>
    <property type="molecule type" value="Genomic_DNA"/>
</dbReference>
<dbReference type="VEuPathDB" id="FungiDB:GW608_L15213"/>
<sequence length="439" mass="50034">MTLNNEEVKEVKDKVNYGDVDLSFNRYLDVLGKAVSMSDDLLGGNVDEEGQVDTFTKANIEKLKQTAELRFIDAQANIDVKKIGYENWQKYNEKVFKALQDNEDNSSDELERLKLFQENLRDRIKRVSEMYDSVKNINQDLESLSEGKSNLAVSRLDWENELGKDLTEKLINRRYLQDRFGKASKTGNFKKHPRNTGSNNDHNGEALPETTSTSSTDKGNTDDSSRNDSITDIDREQTLTAFDDFSKGPAELKHIQSMLKSDISRLKEEVESYKEKWMNDAELFSKISSLLKDELKDREGTRYPSNDSKSQPANDEDEAESEDEDTNSGRFKRQTVGRAEEVGGEGEEALLADGDDDEEDEEDSSSTSESSYDEEIDNEEKQDIVEEEEDADENDDNFSKSRTPERVDNSNESNEKSDDLLEEGFPQPDADEKEQKQDN</sequence>
<keyword evidence="2" id="KW-0539">Nucleus</keyword>
<dbReference type="VEuPathDB" id="FungiDB:CAGL0L11220g"/>
<evidence type="ECO:0000313" key="6">
    <source>
        <dbReference type="Proteomes" id="UP000054886"/>
    </source>
</evidence>
<evidence type="ECO:0000256" key="2">
    <source>
        <dbReference type="ARBA" id="ARBA00023242"/>
    </source>
</evidence>
<feature type="compositionally biased region" description="Polar residues" evidence="3">
    <location>
        <begin position="303"/>
        <end position="313"/>
    </location>
</feature>
<feature type="compositionally biased region" description="Acidic residues" evidence="3">
    <location>
        <begin position="385"/>
        <end position="396"/>
    </location>
</feature>
<feature type="compositionally biased region" description="Polar residues" evidence="3">
    <location>
        <begin position="209"/>
        <end position="218"/>
    </location>
</feature>
<feature type="compositionally biased region" description="Acidic residues" evidence="3">
    <location>
        <begin position="314"/>
        <end position="326"/>
    </location>
</feature>
<feature type="region of interest" description="Disordered" evidence="3">
    <location>
        <begin position="182"/>
        <end position="235"/>
    </location>
</feature>
<evidence type="ECO:0000313" key="4">
    <source>
        <dbReference type="EMBL" id="KTA97919.1"/>
    </source>
</evidence>
<dbReference type="VEuPathDB" id="FungiDB:GWK60_L15191"/>
<feature type="region of interest" description="Disordered" evidence="3">
    <location>
        <begin position="297"/>
        <end position="439"/>
    </location>
</feature>
<protein>
    <submittedName>
        <fullName evidence="4">THO complex subunit MFT1</fullName>
    </submittedName>
</protein>
<dbReference type="EMBL" id="LLZZ01000122">
    <property type="protein sequence ID" value="KTB02958.1"/>
    <property type="molecule type" value="Genomic_DNA"/>
</dbReference>
<evidence type="ECO:0000313" key="5">
    <source>
        <dbReference type="EMBL" id="KTB02958.1"/>
    </source>
</evidence>
<dbReference type="OMA" id="YNEQDTA"/>
<dbReference type="InterPro" id="IPR008501">
    <property type="entry name" value="THOC7/Mft1"/>
</dbReference>
<name>A0A0W0CE82_CANGB</name>